<evidence type="ECO:0008006" key="3">
    <source>
        <dbReference type="Google" id="ProtNLM"/>
    </source>
</evidence>
<accession>A0ABT3JHK5</accession>
<organism evidence="1 2">
    <name type="scientific">Sphingomonas arvum</name>
    <dbReference type="NCBI Taxonomy" id="2992113"/>
    <lineage>
        <taxon>Bacteria</taxon>
        <taxon>Pseudomonadati</taxon>
        <taxon>Pseudomonadota</taxon>
        <taxon>Alphaproteobacteria</taxon>
        <taxon>Sphingomonadales</taxon>
        <taxon>Sphingomonadaceae</taxon>
        <taxon>Sphingomonas</taxon>
    </lineage>
</organism>
<comment type="caution">
    <text evidence="1">The sequence shown here is derived from an EMBL/GenBank/DDBJ whole genome shotgun (WGS) entry which is preliminary data.</text>
</comment>
<sequence length="136" mass="14950">MKMSAQASLALASMAVLLSGCRPYGCDTDECVRQAPFARAKHCYAAYEAAVHVLRDPRTRTQIDAREGLMESQAAHHLNAALTSGRELGLDRTRIYGELERERMAYLGPFITRATTPAQYAALVDTVNNCETAEDL</sequence>
<evidence type="ECO:0000313" key="2">
    <source>
        <dbReference type="Proteomes" id="UP001526246"/>
    </source>
</evidence>
<reference evidence="1 2" key="1">
    <citation type="submission" date="2022-10" db="EMBL/GenBank/DDBJ databases">
        <title>Sphingomonas sp.</title>
        <authorList>
            <person name="Jin C."/>
        </authorList>
    </citation>
    <scope>NUCLEOTIDE SEQUENCE [LARGE SCALE GENOMIC DNA]</scope>
    <source>
        <strain evidence="1 2">BN140010</strain>
    </source>
</reference>
<dbReference type="PROSITE" id="PS51257">
    <property type="entry name" value="PROKAR_LIPOPROTEIN"/>
    <property type="match status" value="1"/>
</dbReference>
<gene>
    <name evidence="1" type="ORF">OMW55_12115</name>
</gene>
<protein>
    <recommendedName>
        <fullName evidence="3">Lipoprotein</fullName>
    </recommendedName>
</protein>
<dbReference type="Proteomes" id="UP001526246">
    <property type="component" value="Unassembled WGS sequence"/>
</dbReference>
<dbReference type="RefSeq" id="WP_264883441.1">
    <property type="nucleotide sequence ID" value="NZ_JAPDOB010000002.1"/>
</dbReference>
<keyword evidence="2" id="KW-1185">Reference proteome</keyword>
<name>A0ABT3JHK5_9SPHN</name>
<evidence type="ECO:0000313" key="1">
    <source>
        <dbReference type="EMBL" id="MCW3798552.1"/>
    </source>
</evidence>
<dbReference type="EMBL" id="JAPDOB010000002">
    <property type="protein sequence ID" value="MCW3798552.1"/>
    <property type="molecule type" value="Genomic_DNA"/>
</dbReference>
<proteinExistence type="predicted"/>